<name>A0A2R5F910_9PROT</name>
<keyword evidence="3 6" id="KW-0378">Hydrolase</keyword>
<dbReference type="RefSeq" id="WP_109015908.1">
    <property type="nucleotide sequence ID" value="NZ_BDOQ01000009.1"/>
</dbReference>
<evidence type="ECO:0000259" key="9">
    <source>
        <dbReference type="Pfam" id="PF01435"/>
    </source>
</evidence>
<dbReference type="InterPro" id="IPR051156">
    <property type="entry name" value="Mito/Outer_Membr_Metalloprot"/>
</dbReference>
<keyword evidence="8" id="KW-0732">Signal</keyword>
<keyword evidence="5 6" id="KW-0482">Metalloprotease</keyword>
<feature type="compositionally biased region" description="Basic residues" evidence="7">
    <location>
        <begin position="308"/>
        <end position="318"/>
    </location>
</feature>
<accession>A0A2R5F910</accession>
<feature type="compositionally biased region" description="Low complexity" evidence="7">
    <location>
        <begin position="297"/>
        <end position="307"/>
    </location>
</feature>
<keyword evidence="2" id="KW-0479">Metal-binding</keyword>
<gene>
    <name evidence="10" type="ORF">NMK_2333</name>
</gene>
<comment type="cofactor">
    <cofactor evidence="6">
        <name>Zn(2+)</name>
        <dbReference type="ChEBI" id="CHEBI:29105"/>
    </cofactor>
    <text evidence="6">Binds 1 zinc ion per subunit.</text>
</comment>
<dbReference type="Proteomes" id="UP000245081">
    <property type="component" value="Unassembled WGS sequence"/>
</dbReference>
<feature type="domain" description="Peptidase M48" evidence="9">
    <location>
        <begin position="91"/>
        <end position="269"/>
    </location>
</feature>
<feature type="signal peptide" evidence="8">
    <location>
        <begin position="1"/>
        <end position="24"/>
    </location>
</feature>
<feature type="chain" id="PRO_5015331253" evidence="8">
    <location>
        <begin position="25"/>
        <end position="318"/>
    </location>
</feature>
<evidence type="ECO:0000256" key="5">
    <source>
        <dbReference type="ARBA" id="ARBA00023049"/>
    </source>
</evidence>
<dbReference type="GO" id="GO:0046872">
    <property type="term" value="F:metal ion binding"/>
    <property type="evidence" value="ECO:0007669"/>
    <property type="project" value="UniProtKB-KW"/>
</dbReference>
<protein>
    <submittedName>
        <fullName evidence="10">Peptidase</fullName>
    </submittedName>
</protein>
<organism evidence="10 11">
    <name type="scientific">Novimethylophilus kurashikiensis</name>
    <dbReference type="NCBI Taxonomy" id="1825523"/>
    <lineage>
        <taxon>Bacteria</taxon>
        <taxon>Pseudomonadati</taxon>
        <taxon>Pseudomonadota</taxon>
        <taxon>Betaproteobacteria</taxon>
        <taxon>Nitrosomonadales</taxon>
        <taxon>Methylophilaceae</taxon>
        <taxon>Novimethylophilus</taxon>
    </lineage>
</organism>
<sequence length="318" mass="34073">MKTKLLISLAVASAVMSGCVTDGATDALKNTNVNRDQVNKAVDTFMPDSGYKQALKGAVEATHTWTPEEERQLGTNMSAVLLGASPLYKNPQAERYVNEVGLWIALQTTQPDLPWRFGILDTPNVNAFAAPGGYVFITRGLLLRLHNESELAGVLAHEITHVINHHHANAMKKRGATDVVAGLVQQKSGSANTAALGNLAKGLYSSGLDKSDEYDADRNGVYLAARAGYSAYGLPSVLQMYASTPQDAGLQLLFATHPDPNARLDALNTAMDKTNFPKGVEDAARFKQLQKLVQYEAPASEAPAAAPKKTKKSKKSPA</sequence>
<dbReference type="EMBL" id="BDOQ01000009">
    <property type="protein sequence ID" value="GBG14732.1"/>
    <property type="molecule type" value="Genomic_DNA"/>
</dbReference>
<evidence type="ECO:0000256" key="3">
    <source>
        <dbReference type="ARBA" id="ARBA00022801"/>
    </source>
</evidence>
<proteinExistence type="inferred from homology"/>
<keyword evidence="11" id="KW-1185">Reference proteome</keyword>
<keyword evidence="4 6" id="KW-0862">Zinc</keyword>
<dbReference type="GO" id="GO:0016020">
    <property type="term" value="C:membrane"/>
    <property type="evidence" value="ECO:0007669"/>
    <property type="project" value="TreeGrafter"/>
</dbReference>
<dbReference type="OrthoDB" id="9810445at2"/>
<evidence type="ECO:0000256" key="8">
    <source>
        <dbReference type="SAM" id="SignalP"/>
    </source>
</evidence>
<dbReference type="GO" id="GO:0051603">
    <property type="term" value="P:proteolysis involved in protein catabolic process"/>
    <property type="evidence" value="ECO:0007669"/>
    <property type="project" value="TreeGrafter"/>
</dbReference>
<dbReference type="PANTHER" id="PTHR22726:SF1">
    <property type="entry name" value="METALLOENDOPEPTIDASE OMA1, MITOCHONDRIAL"/>
    <property type="match status" value="1"/>
</dbReference>
<evidence type="ECO:0000256" key="7">
    <source>
        <dbReference type="SAM" id="MobiDB-lite"/>
    </source>
</evidence>
<dbReference type="Pfam" id="PF01435">
    <property type="entry name" value="Peptidase_M48"/>
    <property type="match status" value="1"/>
</dbReference>
<evidence type="ECO:0000313" key="10">
    <source>
        <dbReference type="EMBL" id="GBG14732.1"/>
    </source>
</evidence>
<dbReference type="InterPro" id="IPR001915">
    <property type="entry name" value="Peptidase_M48"/>
</dbReference>
<reference evidence="10 11" key="1">
    <citation type="journal article" date="2018" name="Environ. Microbiol.">
        <title>Isolation and genomic characterization of Novimethylophilus kurashikiensis gen. nov. sp. nov., a new lanthanide-dependent methylotrophic species of Methylophilaceae.</title>
        <authorList>
            <person name="Lv H."/>
            <person name="Sahin N."/>
            <person name="Tani A."/>
        </authorList>
    </citation>
    <scope>NUCLEOTIDE SEQUENCE [LARGE SCALE GENOMIC DNA]</scope>
    <source>
        <strain evidence="10 11">La2-4</strain>
    </source>
</reference>
<keyword evidence="1 6" id="KW-0645">Protease</keyword>
<evidence type="ECO:0000313" key="11">
    <source>
        <dbReference type="Proteomes" id="UP000245081"/>
    </source>
</evidence>
<evidence type="ECO:0000256" key="1">
    <source>
        <dbReference type="ARBA" id="ARBA00022670"/>
    </source>
</evidence>
<dbReference type="PANTHER" id="PTHR22726">
    <property type="entry name" value="METALLOENDOPEPTIDASE OMA1"/>
    <property type="match status" value="1"/>
</dbReference>
<dbReference type="GO" id="GO:0004222">
    <property type="term" value="F:metalloendopeptidase activity"/>
    <property type="evidence" value="ECO:0007669"/>
    <property type="project" value="InterPro"/>
</dbReference>
<dbReference type="Gene3D" id="3.30.2010.10">
    <property type="entry name" value="Metalloproteases ('zincins'), catalytic domain"/>
    <property type="match status" value="1"/>
</dbReference>
<feature type="region of interest" description="Disordered" evidence="7">
    <location>
        <begin position="297"/>
        <end position="318"/>
    </location>
</feature>
<evidence type="ECO:0000256" key="2">
    <source>
        <dbReference type="ARBA" id="ARBA00022723"/>
    </source>
</evidence>
<evidence type="ECO:0000256" key="6">
    <source>
        <dbReference type="RuleBase" id="RU003983"/>
    </source>
</evidence>
<dbReference type="AlphaFoldDB" id="A0A2R5F910"/>
<comment type="similarity">
    <text evidence="6">Belongs to the peptidase M48 family.</text>
</comment>
<dbReference type="PROSITE" id="PS51257">
    <property type="entry name" value="PROKAR_LIPOPROTEIN"/>
    <property type="match status" value="1"/>
</dbReference>
<comment type="caution">
    <text evidence="10">The sequence shown here is derived from an EMBL/GenBank/DDBJ whole genome shotgun (WGS) entry which is preliminary data.</text>
</comment>
<evidence type="ECO:0000256" key="4">
    <source>
        <dbReference type="ARBA" id="ARBA00022833"/>
    </source>
</evidence>